<dbReference type="PANTHER" id="PTHR43711">
    <property type="entry name" value="TWO-COMPONENT HISTIDINE KINASE"/>
    <property type="match status" value="1"/>
</dbReference>
<dbReference type="CDD" id="cd00082">
    <property type="entry name" value="HisKA"/>
    <property type="match status" value="1"/>
</dbReference>
<dbReference type="RefSeq" id="WP_379794578.1">
    <property type="nucleotide sequence ID" value="NZ_JBHLUD010000015.1"/>
</dbReference>
<keyword evidence="6 10" id="KW-0812">Transmembrane</keyword>
<comment type="caution">
    <text evidence="13">The sequence shown here is derived from an EMBL/GenBank/DDBJ whole genome shotgun (WGS) entry which is preliminary data.</text>
</comment>
<keyword evidence="7" id="KW-0418">Kinase</keyword>
<dbReference type="PANTHER" id="PTHR43711:SF1">
    <property type="entry name" value="HISTIDINE KINASE 1"/>
    <property type="match status" value="1"/>
</dbReference>
<keyword evidence="13" id="KW-0067">ATP-binding</keyword>
<protein>
    <recommendedName>
        <fullName evidence="3">histidine kinase</fullName>
        <ecNumber evidence="3">2.7.13.3</ecNumber>
    </recommendedName>
</protein>
<evidence type="ECO:0000256" key="1">
    <source>
        <dbReference type="ARBA" id="ARBA00000085"/>
    </source>
</evidence>
<evidence type="ECO:0000256" key="10">
    <source>
        <dbReference type="SAM" id="Phobius"/>
    </source>
</evidence>
<dbReference type="Pfam" id="PF00512">
    <property type="entry name" value="HisKA"/>
    <property type="match status" value="1"/>
</dbReference>
<evidence type="ECO:0000259" key="12">
    <source>
        <dbReference type="PROSITE" id="PS50885"/>
    </source>
</evidence>
<dbReference type="InterPro" id="IPR050736">
    <property type="entry name" value="Sensor_HK_Regulatory"/>
</dbReference>
<evidence type="ECO:0000313" key="13">
    <source>
        <dbReference type="EMBL" id="MFC0547939.1"/>
    </source>
</evidence>
<dbReference type="Gene3D" id="6.10.340.10">
    <property type="match status" value="1"/>
</dbReference>
<evidence type="ECO:0000256" key="7">
    <source>
        <dbReference type="ARBA" id="ARBA00022777"/>
    </source>
</evidence>
<evidence type="ECO:0000259" key="11">
    <source>
        <dbReference type="PROSITE" id="PS50109"/>
    </source>
</evidence>
<keyword evidence="5" id="KW-0808">Transferase</keyword>
<dbReference type="GO" id="GO:0005524">
    <property type="term" value="F:ATP binding"/>
    <property type="evidence" value="ECO:0007669"/>
    <property type="project" value="UniProtKB-KW"/>
</dbReference>
<name>A0ABV6N5Y0_9PSEU</name>
<dbReference type="SMART" id="SM00388">
    <property type="entry name" value="HisKA"/>
    <property type="match status" value="1"/>
</dbReference>
<dbReference type="EMBL" id="JBHLUD010000015">
    <property type="protein sequence ID" value="MFC0547939.1"/>
    <property type="molecule type" value="Genomic_DNA"/>
</dbReference>
<sequence length="475" mass="51326">MRRWHPGLRTSIVLSVVAITVAATGTMAYLSYQLQFNEIRDRFEKAASADFQSDAQQIHQWLVHAAAPEGSKVDGAADYLHGRLALEWSIVNLNPATGPQSTLDGDGYHSIAGTPAVIPKEQVERAQAKLDPINYEGTYQGSLQLVFVGQTEPNMLLVEYYSTAQVDHELAKIRLELSAAAVLVIVVGSGLGLLAARRIQRRVRVAAGAARRLGTGDLETRLPVQGRDEFADLAGEFNAMARRLGESIEELRRKDEQQRQFVADVAHDLRTPMAVLIAASDGLDGPDRDRSAELIATQSRRLSALVDDLLEMSRFDAGAAEFRPEPVDLQALCVDVVEMVAADIPVRLDGDGVVVGDPRRLHTIVRNLVSNALHHGAAPITVTIDGRSPSEARVIVRDHGPGLPPELAAKVFDRFVRGDRSRRSEGSGLGLAIAYENAVLHGGRIDVAGPGGAEFTLVVPRTPGEVSHYSGQLVP</sequence>
<organism evidence="13 14">
    <name type="scientific">Kutzneria chonburiensis</name>
    <dbReference type="NCBI Taxonomy" id="1483604"/>
    <lineage>
        <taxon>Bacteria</taxon>
        <taxon>Bacillati</taxon>
        <taxon>Actinomycetota</taxon>
        <taxon>Actinomycetes</taxon>
        <taxon>Pseudonocardiales</taxon>
        <taxon>Pseudonocardiaceae</taxon>
        <taxon>Kutzneria</taxon>
    </lineage>
</organism>
<dbReference type="Pfam" id="PF02518">
    <property type="entry name" value="HATPase_c"/>
    <property type="match status" value="1"/>
</dbReference>
<evidence type="ECO:0000256" key="6">
    <source>
        <dbReference type="ARBA" id="ARBA00022692"/>
    </source>
</evidence>
<keyword evidence="13" id="KW-0547">Nucleotide-binding</keyword>
<dbReference type="InterPro" id="IPR003594">
    <property type="entry name" value="HATPase_dom"/>
</dbReference>
<dbReference type="InterPro" id="IPR005467">
    <property type="entry name" value="His_kinase_dom"/>
</dbReference>
<reference evidence="13 14" key="1">
    <citation type="submission" date="2024-09" db="EMBL/GenBank/DDBJ databases">
        <authorList>
            <person name="Sun Q."/>
            <person name="Mori K."/>
        </authorList>
    </citation>
    <scope>NUCLEOTIDE SEQUENCE [LARGE SCALE GENOMIC DNA]</scope>
    <source>
        <strain evidence="13 14">TBRC 1432</strain>
    </source>
</reference>
<keyword evidence="4" id="KW-0597">Phosphoprotein</keyword>
<dbReference type="Proteomes" id="UP001589810">
    <property type="component" value="Unassembled WGS sequence"/>
</dbReference>
<dbReference type="InterPro" id="IPR003660">
    <property type="entry name" value="HAMP_dom"/>
</dbReference>
<dbReference type="PROSITE" id="PS50109">
    <property type="entry name" value="HIS_KIN"/>
    <property type="match status" value="1"/>
</dbReference>
<dbReference type="Gene3D" id="1.10.287.130">
    <property type="match status" value="1"/>
</dbReference>
<dbReference type="CDD" id="cd06225">
    <property type="entry name" value="HAMP"/>
    <property type="match status" value="1"/>
</dbReference>
<feature type="domain" description="Histidine kinase" evidence="11">
    <location>
        <begin position="264"/>
        <end position="463"/>
    </location>
</feature>
<evidence type="ECO:0000256" key="4">
    <source>
        <dbReference type="ARBA" id="ARBA00022553"/>
    </source>
</evidence>
<comment type="subcellular location">
    <subcellularLocation>
        <location evidence="2">Cell membrane</location>
    </subcellularLocation>
</comment>
<evidence type="ECO:0000256" key="8">
    <source>
        <dbReference type="ARBA" id="ARBA00022989"/>
    </source>
</evidence>
<evidence type="ECO:0000256" key="9">
    <source>
        <dbReference type="ARBA" id="ARBA00023012"/>
    </source>
</evidence>
<dbReference type="PROSITE" id="PS50885">
    <property type="entry name" value="HAMP"/>
    <property type="match status" value="1"/>
</dbReference>
<evidence type="ECO:0000313" key="14">
    <source>
        <dbReference type="Proteomes" id="UP001589810"/>
    </source>
</evidence>
<keyword evidence="8 10" id="KW-1133">Transmembrane helix</keyword>
<dbReference type="Pfam" id="PF00672">
    <property type="entry name" value="HAMP"/>
    <property type="match status" value="1"/>
</dbReference>
<feature type="domain" description="HAMP" evidence="12">
    <location>
        <begin position="197"/>
        <end position="249"/>
    </location>
</feature>
<dbReference type="InterPro" id="IPR036097">
    <property type="entry name" value="HisK_dim/P_sf"/>
</dbReference>
<gene>
    <name evidence="13" type="ORF">ACFFH7_40985</name>
</gene>
<feature type="transmembrane region" description="Helical" evidence="10">
    <location>
        <begin position="177"/>
        <end position="196"/>
    </location>
</feature>
<dbReference type="SMART" id="SM00304">
    <property type="entry name" value="HAMP"/>
    <property type="match status" value="1"/>
</dbReference>
<dbReference type="EC" id="2.7.13.3" evidence="3"/>
<keyword evidence="10" id="KW-0472">Membrane</keyword>
<proteinExistence type="predicted"/>
<evidence type="ECO:0000256" key="2">
    <source>
        <dbReference type="ARBA" id="ARBA00004236"/>
    </source>
</evidence>
<dbReference type="SMART" id="SM00387">
    <property type="entry name" value="HATPase_c"/>
    <property type="match status" value="1"/>
</dbReference>
<dbReference type="CDD" id="cd00075">
    <property type="entry name" value="HATPase"/>
    <property type="match status" value="1"/>
</dbReference>
<comment type="catalytic activity">
    <reaction evidence="1">
        <text>ATP + protein L-histidine = ADP + protein N-phospho-L-histidine.</text>
        <dbReference type="EC" id="2.7.13.3"/>
    </reaction>
</comment>
<evidence type="ECO:0000256" key="3">
    <source>
        <dbReference type="ARBA" id="ARBA00012438"/>
    </source>
</evidence>
<feature type="transmembrane region" description="Helical" evidence="10">
    <location>
        <begin position="12"/>
        <end position="32"/>
    </location>
</feature>
<keyword evidence="9" id="KW-0902">Two-component regulatory system</keyword>
<keyword evidence="14" id="KW-1185">Reference proteome</keyword>
<dbReference type="Gene3D" id="3.30.565.10">
    <property type="entry name" value="Histidine kinase-like ATPase, C-terminal domain"/>
    <property type="match status" value="1"/>
</dbReference>
<dbReference type="InterPro" id="IPR036890">
    <property type="entry name" value="HATPase_C_sf"/>
</dbReference>
<dbReference type="SUPFAM" id="SSF47384">
    <property type="entry name" value="Homodimeric domain of signal transducing histidine kinase"/>
    <property type="match status" value="1"/>
</dbReference>
<accession>A0ABV6N5Y0</accession>
<dbReference type="SUPFAM" id="SSF55874">
    <property type="entry name" value="ATPase domain of HSP90 chaperone/DNA topoisomerase II/histidine kinase"/>
    <property type="match status" value="1"/>
</dbReference>
<evidence type="ECO:0000256" key="5">
    <source>
        <dbReference type="ARBA" id="ARBA00022679"/>
    </source>
</evidence>
<dbReference type="PRINTS" id="PR00344">
    <property type="entry name" value="BCTRLSENSOR"/>
</dbReference>
<dbReference type="InterPro" id="IPR003661">
    <property type="entry name" value="HisK_dim/P_dom"/>
</dbReference>
<dbReference type="InterPro" id="IPR004358">
    <property type="entry name" value="Sig_transdc_His_kin-like_C"/>
</dbReference>
<dbReference type="SUPFAM" id="SSF158472">
    <property type="entry name" value="HAMP domain-like"/>
    <property type="match status" value="1"/>
</dbReference>